<dbReference type="SUPFAM" id="SSF102829">
    <property type="entry name" value="Cell division protein ZapA-like"/>
    <property type="match status" value="1"/>
</dbReference>
<dbReference type="EMBL" id="QENQ01000001">
    <property type="protein sequence ID" value="PVX30555.1"/>
    <property type="molecule type" value="Genomic_DNA"/>
</dbReference>
<dbReference type="OrthoDB" id="9797575at2"/>
<dbReference type="GO" id="GO:0051301">
    <property type="term" value="P:cell division"/>
    <property type="evidence" value="ECO:0007669"/>
    <property type="project" value="UniProtKB-KW"/>
</dbReference>
<protein>
    <submittedName>
        <fullName evidence="1">Cell division protein ZapA</fullName>
    </submittedName>
</protein>
<evidence type="ECO:0000313" key="1">
    <source>
        <dbReference type="EMBL" id="PVX30555.1"/>
    </source>
</evidence>
<dbReference type="AlphaFoldDB" id="A0A2U0SGX2"/>
<keyword evidence="2" id="KW-1185">Reference proteome</keyword>
<accession>A0A2U0SGX2</accession>
<sequence>MAEITLQIAGRSYSVSAREEDEPHLRHIENRIARHAETAHRAAGGLGSERTLLYLVLILADALDEAEARPKDDLSPMLLERIADRLEAVALALEESAATS</sequence>
<keyword evidence="1" id="KW-0132">Cell division</keyword>
<dbReference type="Pfam" id="PF05164">
    <property type="entry name" value="ZapA"/>
    <property type="match status" value="1"/>
</dbReference>
<evidence type="ECO:0000313" key="2">
    <source>
        <dbReference type="Proteomes" id="UP000245890"/>
    </source>
</evidence>
<comment type="caution">
    <text evidence="1">The sequence shown here is derived from an EMBL/GenBank/DDBJ whole genome shotgun (WGS) entry which is preliminary data.</text>
</comment>
<dbReference type="InterPro" id="IPR007838">
    <property type="entry name" value="Cell_div_ZapA-like"/>
</dbReference>
<proteinExistence type="predicted"/>
<reference evidence="1 2" key="1">
    <citation type="submission" date="2018-05" db="EMBL/GenBank/DDBJ databases">
        <title>Description of Sphingomonas pokkalii sp nov, isolated from the rhizosphere of saline tolerant pokkali rice and its draft genome analysis.</title>
        <authorList>
            <person name="Menon R."/>
            <person name="Kumari S."/>
            <person name="Rameshkumar N."/>
        </authorList>
    </citation>
    <scope>NUCLEOTIDE SEQUENCE [LARGE SCALE GENOMIC DNA]</scope>
    <source>
        <strain evidence="1 2">L3B27</strain>
    </source>
</reference>
<gene>
    <name evidence="1" type="ORF">DD559_15410</name>
</gene>
<dbReference type="InterPro" id="IPR036192">
    <property type="entry name" value="Cell_div_ZapA-like_sf"/>
</dbReference>
<dbReference type="Proteomes" id="UP000245890">
    <property type="component" value="Unassembled WGS sequence"/>
</dbReference>
<dbReference type="RefSeq" id="WP_116469965.1">
    <property type="nucleotide sequence ID" value="NZ_QENQ01000001.1"/>
</dbReference>
<name>A0A2U0SGX2_9SPHN</name>
<keyword evidence="1" id="KW-0131">Cell cycle</keyword>
<organism evidence="1 2">
    <name type="scientific">Sphingomonas pokkalii</name>
    <dbReference type="NCBI Taxonomy" id="2175090"/>
    <lineage>
        <taxon>Bacteria</taxon>
        <taxon>Pseudomonadati</taxon>
        <taxon>Pseudomonadota</taxon>
        <taxon>Alphaproteobacteria</taxon>
        <taxon>Sphingomonadales</taxon>
        <taxon>Sphingomonadaceae</taxon>
        <taxon>Sphingomonas</taxon>
    </lineage>
</organism>